<proteinExistence type="predicted"/>
<sequence>MKTSTSEGKHGIQWTSWMQSDNLDFADELALLSQSQQRMQEMTNSVAAASAAVACTDPITIGGENLEDVKTFTYLGSIIDDHGGSDTDVKARIGLTRAAYLQLRNIWNSKQLLTNTEQGVPVILRELVLPDGFDPASPSFTVRDVTTVLCGRKPTSCKTEM</sequence>
<accession>A0A183N084</accession>
<protein>
    <submittedName>
        <fullName evidence="1">Uncharacterized protein</fullName>
    </submittedName>
</protein>
<evidence type="ECO:0000313" key="1">
    <source>
        <dbReference type="EMBL" id="VDP40479.1"/>
    </source>
</evidence>
<keyword evidence="2" id="KW-1185">Reference proteome</keyword>
<dbReference type="Proteomes" id="UP000277204">
    <property type="component" value="Unassembled WGS sequence"/>
</dbReference>
<dbReference type="PANTHER" id="PTHR47027">
    <property type="entry name" value="REVERSE TRANSCRIPTASE DOMAIN-CONTAINING PROTEIN"/>
    <property type="match status" value="1"/>
</dbReference>
<reference evidence="1 2" key="1">
    <citation type="submission" date="2018-11" db="EMBL/GenBank/DDBJ databases">
        <authorList>
            <consortium name="Pathogen Informatics"/>
        </authorList>
    </citation>
    <scope>NUCLEOTIDE SEQUENCE [LARGE SCALE GENOMIC DNA]</scope>
    <source>
        <strain evidence="1 2">Zambia</strain>
    </source>
</reference>
<gene>
    <name evidence="1" type="ORF">SMRZ_LOCUS21709</name>
</gene>
<name>A0A183N084_9TREM</name>
<evidence type="ECO:0000313" key="2">
    <source>
        <dbReference type="Proteomes" id="UP000277204"/>
    </source>
</evidence>
<dbReference type="AlphaFoldDB" id="A0A183N084"/>
<dbReference type="PANTHER" id="PTHR47027:SF25">
    <property type="entry name" value="REVERSE TRANSCRIPTASE DOMAIN-CONTAINING PROTEIN"/>
    <property type="match status" value="1"/>
</dbReference>
<organism evidence="1 2">
    <name type="scientific">Schistosoma margrebowiei</name>
    <dbReference type="NCBI Taxonomy" id="48269"/>
    <lineage>
        <taxon>Eukaryota</taxon>
        <taxon>Metazoa</taxon>
        <taxon>Spiralia</taxon>
        <taxon>Lophotrochozoa</taxon>
        <taxon>Platyhelminthes</taxon>
        <taxon>Trematoda</taxon>
        <taxon>Digenea</taxon>
        <taxon>Strigeidida</taxon>
        <taxon>Schistosomatoidea</taxon>
        <taxon>Schistosomatidae</taxon>
        <taxon>Schistosoma</taxon>
    </lineage>
</organism>
<dbReference type="EMBL" id="UZAI01018827">
    <property type="protein sequence ID" value="VDP40479.1"/>
    <property type="molecule type" value="Genomic_DNA"/>
</dbReference>